<comment type="caution">
    <text evidence="5">The sequence shown here is derived from an EMBL/GenBank/DDBJ whole genome shotgun (WGS) entry which is preliminary data.</text>
</comment>
<keyword evidence="1" id="KW-0645">Protease</keyword>
<evidence type="ECO:0000256" key="2">
    <source>
        <dbReference type="ARBA" id="ARBA00022723"/>
    </source>
</evidence>
<dbReference type="EMBL" id="LGFU01000092">
    <property type="protein sequence ID" value="KUK46011.1"/>
    <property type="molecule type" value="Genomic_DNA"/>
</dbReference>
<dbReference type="GO" id="GO:0008233">
    <property type="term" value="F:peptidase activity"/>
    <property type="evidence" value="ECO:0007669"/>
    <property type="project" value="UniProtKB-KW"/>
</dbReference>
<evidence type="ECO:0000259" key="4">
    <source>
        <dbReference type="Pfam" id="PF07687"/>
    </source>
</evidence>
<dbReference type="InterPro" id="IPR011650">
    <property type="entry name" value="Peptidase_M20_dimer"/>
</dbReference>
<accession>A0A101FX02</accession>
<dbReference type="Pfam" id="PF07687">
    <property type="entry name" value="M20_dimer"/>
    <property type="match status" value="1"/>
</dbReference>
<evidence type="ECO:0000313" key="5">
    <source>
        <dbReference type="EMBL" id="KUK46011.1"/>
    </source>
</evidence>
<evidence type="ECO:0000256" key="3">
    <source>
        <dbReference type="ARBA" id="ARBA00022801"/>
    </source>
</evidence>
<feature type="domain" description="Peptidase M20 dimerisation" evidence="4">
    <location>
        <begin position="200"/>
        <end position="357"/>
    </location>
</feature>
<evidence type="ECO:0000256" key="1">
    <source>
        <dbReference type="ARBA" id="ARBA00022670"/>
    </source>
</evidence>
<name>A0A101FX02_9CHLR</name>
<dbReference type="InterPro" id="IPR002933">
    <property type="entry name" value="Peptidase_M20"/>
</dbReference>
<dbReference type="Proteomes" id="UP000064249">
    <property type="component" value="Unassembled WGS sequence"/>
</dbReference>
<dbReference type="PANTHER" id="PTHR43270">
    <property type="entry name" value="BETA-ALA-HIS DIPEPTIDASE"/>
    <property type="match status" value="1"/>
</dbReference>
<dbReference type="Gene3D" id="3.30.70.360">
    <property type="match status" value="1"/>
</dbReference>
<dbReference type="NCBIfam" id="NF006579">
    <property type="entry name" value="PRK09104.1"/>
    <property type="match status" value="1"/>
</dbReference>
<dbReference type="GO" id="GO:0006508">
    <property type="term" value="P:proteolysis"/>
    <property type="evidence" value="ECO:0007669"/>
    <property type="project" value="UniProtKB-KW"/>
</dbReference>
<dbReference type="NCBIfam" id="NF006053">
    <property type="entry name" value="PRK08201.1"/>
    <property type="match status" value="1"/>
</dbReference>
<keyword evidence="2" id="KW-0479">Metal-binding</keyword>
<dbReference type="PANTHER" id="PTHR43270:SF12">
    <property type="entry name" value="SUCCINYL-DIAMINOPIMELATE DESUCCINYLASE"/>
    <property type="match status" value="1"/>
</dbReference>
<keyword evidence="3" id="KW-0378">Hydrolase</keyword>
<dbReference type="AlphaFoldDB" id="A0A101FX02"/>
<dbReference type="Pfam" id="PF01546">
    <property type="entry name" value="Peptidase_M20"/>
    <property type="match status" value="1"/>
</dbReference>
<sequence length="456" mass="50568">MSNKDQKIKKAIQYYQENYQNLHQEFLNLLRIPSVSTSEDHQDDIQKAADFLVEKLSGLGFDKVSKHSTPKHPIVYGEYIVDSEKPTVLIYGHYDVQPPDPLNDWHTPPFEPAERGEYLFARGASDMKGQIWATISALEAIIKAGQPGLNIKLLFEGEEEIGSPSLDAFLESHKALLKSDFVLNPDAGMIAPDKPTIIDGLRGLAYFELRIFGPKADLHSGIFGGVVANPANVLCKLIAGMHDENGKVTLPGFYDHVRDLTENEREELSRIGFDDNFYKEMTGVSALNGEMGYTPVERAGARPTLDVNGFYSGYIEKGAKTIIPAYATAKISTRLVPNQDPILVHEGMKSYLEANVPDTVTWELEYMSGAPAYINGEETPGLELFIEALNQTWHMQPLMKREGGSIPVATSMKEILGVDSIITGFGLPGDQIHSPNERLHLPTHRKGVEALIRFFA</sequence>
<dbReference type="Gene3D" id="3.40.630.10">
    <property type="entry name" value="Zn peptidases"/>
    <property type="match status" value="1"/>
</dbReference>
<evidence type="ECO:0000313" key="6">
    <source>
        <dbReference type="Proteomes" id="UP000064249"/>
    </source>
</evidence>
<dbReference type="SUPFAM" id="SSF53187">
    <property type="entry name" value="Zn-dependent exopeptidases"/>
    <property type="match status" value="1"/>
</dbReference>
<dbReference type="InterPro" id="IPR051458">
    <property type="entry name" value="Cyt/Met_Dipeptidase"/>
</dbReference>
<reference evidence="5 6" key="1">
    <citation type="journal article" date="2015" name="MBio">
        <title>Genome-Resolved Metagenomic Analysis Reveals Roles for Candidate Phyla and Other Microbial Community Members in Biogeochemical Transformations in Oil Reservoirs.</title>
        <authorList>
            <person name="Hu P."/>
            <person name="Tom L."/>
            <person name="Singh A."/>
            <person name="Thomas B.C."/>
            <person name="Baker B.J."/>
            <person name="Piceno Y.M."/>
            <person name="Andersen G.L."/>
            <person name="Banfield J.F."/>
        </authorList>
    </citation>
    <scope>NUCLEOTIDE SEQUENCE [LARGE SCALE GENOMIC DNA]</scope>
    <source>
        <strain evidence="5">46_16</strain>
    </source>
</reference>
<gene>
    <name evidence="5" type="ORF">XD73_1120</name>
</gene>
<proteinExistence type="predicted"/>
<protein>
    <submittedName>
        <fullName evidence="5">Putative M20 family peptidase</fullName>
    </submittedName>
</protein>
<dbReference type="PATRIC" id="fig|167964.4.peg.1099"/>
<dbReference type="GO" id="GO:0046872">
    <property type="term" value="F:metal ion binding"/>
    <property type="evidence" value="ECO:0007669"/>
    <property type="project" value="UniProtKB-KW"/>
</dbReference>
<organism evidence="5 6">
    <name type="scientific">Anaerolinea thermophila</name>
    <dbReference type="NCBI Taxonomy" id="167964"/>
    <lineage>
        <taxon>Bacteria</taxon>
        <taxon>Bacillati</taxon>
        <taxon>Chloroflexota</taxon>
        <taxon>Anaerolineae</taxon>
        <taxon>Anaerolineales</taxon>
        <taxon>Anaerolineaceae</taxon>
        <taxon>Anaerolinea</taxon>
    </lineage>
</organism>